<gene>
    <name evidence="8" type="ORF">GCM10014713_01190</name>
</gene>
<proteinExistence type="inferred from homology"/>
<name>A0A918GXL7_9ACTN</name>
<dbReference type="PANTHER" id="PTHR35807:SF1">
    <property type="entry name" value="TRANSCRIPTIONAL REGULATOR REDD"/>
    <property type="match status" value="1"/>
</dbReference>
<dbReference type="Gene3D" id="1.25.40.10">
    <property type="entry name" value="Tetratricopeptide repeat domain"/>
    <property type="match status" value="1"/>
</dbReference>
<evidence type="ECO:0000256" key="2">
    <source>
        <dbReference type="ARBA" id="ARBA00023012"/>
    </source>
</evidence>
<dbReference type="InterPro" id="IPR005158">
    <property type="entry name" value="BTAD"/>
</dbReference>
<dbReference type="Proteomes" id="UP000619486">
    <property type="component" value="Unassembled WGS sequence"/>
</dbReference>
<accession>A0A918GXL7</accession>
<dbReference type="CDD" id="cd00383">
    <property type="entry name" value="trans_reg_C"/>
    <property type="match status" value="1"/>
</dbReference>
<feature type="DNA-binding region" description="OmpR/PhoB-type" evidence="6">
    <location>
        <begin position="1"/>
        <end position="112"/>
    </location>
</feature>
<dbReference type="RefSeq" id="WP_158685726.1">
    <property type="nucleotide sequence ID" value="NZ_BMQQ01000001.1"/>
</dbReference>
<dbReference type="Pfam" id="PF00486">
    <property type="entry name" value="Trans_reg_C"/>
    <property type="match status" value="1"/>
</dbReference>
<dbReference type="SMART" id="SM01043">
    <property type="entry name" value="BTAD"/>
    <property type="match status" value="1"/>
</dbReference>
<dbReference type="SMART" id="SM00862">
    <property type="entry name" value="Trans_reg_C"/>
    <property type="match status" value="1"/>
</dbReference>
<evidence type="ECO:0000313" key="8">
    <source>
        <dbReference type="EMBL" id="GGT12540.1"/>
    </source>
</evidence>
<comment type="similarity">
    <text evidence="1">Belongs to the AfsR/DnrI/RedD regulatory family.</text>
</comment>
<dbReference type="AlphaFoldDB" id="A0A918GXL7"/>
<dbReference type="Pfam" id="PF03704">
    <property type="entry name" value="BTAD"/>
    <property type="match status" value="1"/>
</dbReference>
<keyword evidence="3" id="KW-0805">Transcription regulation</keyword>
<evidence type="ECO:0000256" key="6">
    <source>
        <dbReference type="PROSITE-ProRule" id="PRU01091"/>
    </source>
</evidence>
<dbReference type="PROSITE" id="PS51755">
    <property type="entry name" value="OMPR_PHOB"/>
    <property type="match status" value="1"/>
</dbReference>
<evidence type="ECO:0000256" key="5">
    <source>
        <dbReference type="ARBA" id="ARBA00023163"/>
    </source>
</evidence>
<dbReference type="InterPro" id="IPR051677">
    <property type="entry name" value="AfsR-DnrI-RedD_regulator"/>
</dbReference>
<dbReference type="InterPro" id="IPR016032">
    <property type="entry name" value="Sig_transdc_resp-reg_C-effctor"/>
</dbReference>
<feature type="domain" description="OmpR/PhoB-type" evidence="7">
    <location>
        <begin position="1"/>
        <end position="112"/>
    </location>
</feature>
<organism evidence="8 9">
    <name type="scientific">Streptomyces purpureus</name>
    <dbReference type="NCBI Taxonomy" id="1951"/>
    <lineage>
        <taxon>Bacteria</taxon>
        <taxon>Bacillati</taxon>
        <taxon>Actinomycetota</taxon>
        <taxon>Actinomycetes</taxon>
        <taxon>Kitasatosporales</taxon>
        <taxon>Streptomycetaceae</taxon>
        <taxon>Streptomyces</taxon>
    </lineage>
</organism>
<dbReference type="EMBL" id="BMQQ01000001">
    <property type="protein sequence ID" value="GGT12540.1"/>
    <property type="molecule type" value="Genomic_DNA"/>
</dbReference>
<evidence type="ECO:0000259" key="7">
    <source>
        <dbReference type="PROSITE" id="PS51755"/>
    </source>
</evidence>
<dbReference type="InterPro" id="IPR036388">
    <property type="entry name" value="WH-like_DNA-bd_sf"/>
</dbReference>
<protein>
    <recommendedName>
        <fullName evidence="7">OmpR/PhoB-type domain-containing protein</fullName>
    </recommendedName>
</protein>
<evidence type="ECO:0000256" key="4">
    <source>
        <dbReference type="ARBA" id="ARBA00023125"/>
    </source>
</evidence>
<evidence type="ECO:0000256" key="3">
    <source>
        <dbReference type="ARBA" id="ARBA00023015"/>
    </source>
</evidence>
<evidence type="ECO:0000256" key="1">
    <source>
        <dbReference type="ARBA" id="ARBA00005820"/>
    </source>
</evidence>
<keyword evidence="4 6" id="KW-0238">DNA-binding</keyword>
<dbReference type="GO" id="GO:0006355">
    <property type="term" value="P:regulation of DNA-templated transcription"/>
    <property type="evidence" value="ECO:0007669"/>
    <property type="project" value="InterPro"/>
</dbReference>
<keyword evidence="2" id="KW-0902">Two-component regulatory system</keyword>
<keyword evidence="9" id="KW-1185">Reference proteome</keyword>
<dbReference type="InterPro" id="IPR001867">
    <property type="entry name" value="OmpR/PhoB-type_DNA-bd"/>
</dbReference>
<keyword evidence="5" id="KW-0804">Transcription</keyword>
<dbReference type="SUPFAM" id="SSF48452">
    <property type="entry name" value="TPR-like"/>
    <property type="match status" value="1"/>
</dbReference>
<dbReference type="GO" id="GO:0003677">
    <property type="term" value="F:DNA binding"/>
    <property type="evidence" value="ECO:0007669"/>
    <property type="project" value="UniProtKB-UniRule"/>
</dbReference>
<dbReference type="Gene3D" id="1.10.10.10">
    <property type="entry name" value="Winged helix-like DNA-binding domain superfamily/Winged helix DNA-binding domain"/>
    <property type="match status" value="1"/>
</dbReference>
<sequence length="271" mass="31001">MEARAEVNGLGEFRFSMGGISVERWSAGKTKELLQFLLLRKGRIVSRDTLYEALWPEAEWGANSSHVKVAVHNLRRILLPAGGGAATQTVAVLSHERPLRLETVGSGYRLEVDDVRIDYEIFDELIDKGQAAMVAGRLDEATPYFRRAAEMYHGEFLYGSSAEWINVRREWLHSRFLYAVQQVMEASLRSGDLLAAMHWGHRILESEPYHEPTYRTLMSVHAALGQLRQVQRWFELCESRLRDELQVAVDEETRRTYLRAMRGGREPLLAG</sequence>
<reference evidence="8" key="2">
    <citation type="submission" date="2020-09" db="EMBL/GenBank/DDBJ databases">
        <authorList>
            <person name="Sun Q."/>
            <person name="Ohkuma M."/>
        </authorList>
    </citation>
    <scope>NUCLEOTIDE SEQUENCE</scope>
    <source>
        <strain evidence="8">JCM 3172</strain>
    </source>
</reference>
<dbReference type="PANTHER" id="PTHR35807">
    <property type="entry name" value="TRANSCRIPTIONAL REGULATOR REDD-RELATED"/>
    <property type="match status" value="1"/>
</dbReference>
<dbReference type="GO" id="GO:0000160">
    <property type="term" value="P:phosphorelay signal transduction system"/>
    <property type="evidence" value="ECO:0007669"/>
    <property type="project" value="UniProtKB-KW"/>
</dbReference>
<dbReference type="SUPFAM" id="SSF46894">
    <property type="entry name" value="C-terminal effector domain of the bipartite response regulators"/>
    <property type="match status" value="1"/>
</dbReference>
<evidence type="ECO:0000313" key="9">
    <source>
        <dbReference type="Proteomes" id="UP000619486"/>
    </source>
</evidence>
<reference evidence="8" key="1">
    <citation type="journal article" date="2014" name="Int. J. Syst. Evol. Microbiol.">
        <title>Complete genome sequence of Corynebacterium casei LMG S-19264T (=DSM 44701T), isolated from a smear-ripened cheese.</title>
        <authorList>
            <consortium name="US DOE Joint Genome Institute (JGI-PGF)"/>
            <person name="Walter F."/>
            <person name="Albersmeier A."/>
            <person name="Kalinowski J."/>
            <person name="Ruckert C."/>
        </authorList>
    </citation>
    <scope>NUCLEOTIDE SEQUENCE</scope>
    <source>
        <strain evidence="8">JCM 3172</strain>
    </source>
</reference>
<dbReference type="InterPro" id="IPR011990">
    <property type="entry name" value="TPR-like_helical_dom_sf"/>
</dbReference>
<comment type="caution">
    <text evidence="8">The sequence shown here is derived from an EMBL/GenBank/DDBJ whole genome shotgun (WGS) entry which is preliminary data.</text>
</comment>